<comment type="caution">
    <text evidence="1">The sequence shown here is derived from an EMBL/GenBank/DDBJ whole genome shotgun (WGS) entry which is preliminary data.</text>
</comment>
<proteinExistence type="predicted"/>
<dbReference type="GO" id="GO:0016755">
    <property type="term" value="F:aminoacyltransferase activity"/>
    <property type="evidence" value="ECO:0007669"/>
    <property type="project" value="InterPro"/>
</dbReference>
<keyword evidence="2" id="KW-1185">Reference proteome</keyword>
<evidence type="ECO:0000313" key="1">
    <source>
        <dbReference type="EMBL" id="KAJ0391821.1"/>
    </source>
</evidence>
<dbReference type="AlphaFoldDB" id="A0AAD5Q3J4"/>
<protein>
    <submittedName>
        <fullName evidence="1">Uncharacterized protein</fullName>
    </submittedName>
</protein>
<reference evidence="1" key="1">
    <citation type="submission" date="2021-12" db="EMBL/GenBank/DDBJ databases">
        <title>Prjna785345.</title>
        <authorList>
            <person name="Rujirawat T."/>
            <person name="Krajaejun T."/>
        </authorList>
    </citation>
    <scope>NUCLEOTIDE SEQUENCE</scope>
    <source>
        <strain evidence="1">Pi057C3</strain>
    </source>
</reference>
<dbReference type="Pfam" id="PF16683">
    <property type="entry name" value="TGase_elicitor"/>
    <property type="match status" value="1"/>
</dbReference>
<evidence type="ECO:0000313" key="2">
    <source>
        <dbReference type="Proteomes" id="UP001209570"/>
    </source>
</evidence>
<sequence length="403" mass="44386">MDDVAVRRVREFVGGAWFSPFDKRLSASLSGSIDFAPWSGSPWPSHTDGINRRWRSSADPSPAEKYATAFGLDVREFEDRMSAVGGVDSFPNAIACSRLDRSCPSDFVCGVRRGHTEGRCVPRSAGLHDAWARASVEVVIPPCPVVMNGVTFYPEDLQALVMQYYAISNRLTTKDFDVRDTMRFGREMINFPSTCSLTNGTDDTGDAGCRVITPAVFHDVLLGAVTAPLLVRFSSQSYFVPVVRYWILEHRSMSIEVAIKEFGYAIRRDPAITAASAIKLEMHWVNLSLDREEAEEAAVMRTTISYVVEVWYGRFSLFGGWISAESGPEPTVPVSLELALPFILEENPAIGLTTQRLEQLLLNQVPCPSPASPAVERHCNPVPFNVALARSAEAVKRCEAATG</sequence>
<accession>A0AAD5Q3J4</accession>
<dbReference type="InterPro" id="IPR032048">
    <property type="entry name" value="TGase_elicitor"/>
</dbReference>
<name>A0AAD5Q3J4_PYTIN</name>
<gene>
    <name evidence="1" type="ORF">P43SY_011301</name>
</gene>
<dbReference type="Proteomes" id="UP001209570">
    <property type="component" value="Unassembled WGS sequence"/>
</dbReference>
<organism evidence="1 2">
    <name type="scientific">Pythium insidiosum</name>
    <name type="common">Pythiosis disease agent</name>
    <dbReference type="NCBI Taxonomy" id="114742"/>
    <lineage>
        <taxon>Eukaryota</taxon>
        <taxon>Sar</taxon>
        <taxon>Stramenopiles</taxon>
        <taxon>Oomycota</taxon>
        <taxon>Peronosporomycetes</taxon>
        <taxon>Pythiales</taxon>
        <taxon>Pythiaceae</taxon>
        <taxon>Pythium</taxon>
    </lineage>
</organism>
<dbReference type="Gene3D" id="3.30.40.240">
    <property type="entry name" value="Transglutaminase elicitor, body domain"/>
    <property type="match status" value="1"/>
</dbReference>
<dbReference type="EMBL" id="JAKCXM010000821">
    <property type="protein sequence ID" value="KAJ0391821.1"/>
    <property type="molecule type" value="Genomic_DNA"/>
</dbReference>